<sequence>MRRNATAARAHVFDSIGTARPVSMRNGGEGPCRTSATPSTN</sequence>
<protein>
    <submittedName>
        <fullName evidence="2">Uncharacterized protein</fullName>
    </submittedName>
</protein>
<dbReference type="RefSeq" id="WP_256309324.1">
    <property type="nucleotide sequence ID" value="NZ_JANHAW010000006.1"/>
</dbReference>
<dbReference type="Proteomes" id="UP001597092">
    <property type="component" value="Unassembled WGS sequence"/>
</dbReference>
<keyword evidence="3" id="KW-1185">Reference proteome</keyword>
<reference evidence="2 3" key="1">
    <citation type="journal article" date="2019" name="Int. J. Syst. Evol. Microbiol.">
        <title>The Global Catalogue of Microorganisms (GCM) 10K type strain sequencing project: providing services to taxonomists for standard genome sequencing and annotation.</title>
        <authorList>
            <consortium name="The Broad Institute Genomics Platform"/>
            <consortium name="The Broad Institute Genome Sequencing Center for Infectious Disease"/>
            <person name="Wu L."/>
            <person name="Ma J."/>
        </authorList>
    </citation>
    <scope>NUCLEOTIDE SEQUENCE [LARGE SCALE GENOMIC DNA]</scope>
    <source>
        <strain evidence="2 3">CGMCC 1.10387</strain>
    </source>
</reference>
<gene>
    <name evidence="2" type="ORF">ACFSAS_18375</name>
</gene>
<dbReference type="AlphaFoldDB" id="A0ABD6E0H6"/>
<feature type="region of interest" description="Disordered" evidence="1">
    <location>
        <begin position="18"/>
        <end position="41"/>
    </location>
</feature>
<organism evidence="2 3">
    <name type="scientific">Halobellus litoreus</name>
    <dbReference type="NCBI Taxonomy" id="755310"/>
    <lineage>
        <taxon>Archaea</taxon>
        <taxon>Methanobacteriati</taxon>
        <taxon>Methanobacteriota</taxon>
        <taxon>Stenosarchaea group</taxon>
        <taxon>Halobacteria</taxon>
        <taxon>Halobacteriales</taxon>
        <taxon>Haloferacaceae</taxon>
        <taxon>Halobellus</taxon>
    </lineage>
</organism>
<proteinExistence type="predicted"/>
<evidence type="ECO:0000256" key="1">
    <source>
        <dbReference type="SAM" id="MobiDB-lite"/>
    </source>
</evidence>
<comment type="caution">
    <text evidence="2">The sequence shown here is derived from an EMBL/GenBank/DDBJ whole genome shotgun (WGS) entry which is preliminary data.</text>
</comment>
<dbReference type="EMBL" id="JBHUDP010000015">
    <property type="protein sequence ID" value="MFD1687554.1"/>
    <property type="molecule type" value="Genomic_DNA"/>
</dbReference>
<evidence type="ECO:0000313" key="3">
    <source>
        <dbReference type="Proteomes" id="UP001597092"/>
    </source>
</evidence>
<accession>A0ABD6E0H6</accession>
<evidence type="ECO:0000313" key="2">
    <source>
        <dbReference type="EMBL" id="MFD1687554.1"/>
    </source>
</evidence>
<name>A0ABD6E0H6_9EURY</name>